<feature type="compositionally biased region" description="Basic and acidic residues" evidence="1">
    <location>
        <begin position="61"/>
        <end position="73"/>
    </location>
</feature>
<protein>
    <submittedName>
        <fullName evidence="2">Uncharacterized protein</fullName>
    </submittedName>
</protein>
<accession>A0A9N8F108</accession>
<keyword evidence="3" id="KW-1185">Reference proteome</keyword>
<proteinExistence type="predicted"/>
<evidence type="ECO:0000256" key="1">
    <source>
        <dbReference type="SAM" id="MobiDB-lite"/>
    </source>
</evidence>
<sequence length="102" mass="11106">MFRGQALAVISEEPQLAIPRIEHLPLRAAPGRKRFLATDQPTDRPTDRPTAALSIPTLGTKGDEAATVDDRETSNGTKTGTRGLTFTRARTNQPTKEPPQDD</sequence>
<dbReference type="Proteomes" id="UP001153069">
    <property type="component" value="Unassembled WGS sequence"/>
</dbReference>
<feature type="compositionally biased region" description="Polar residues" evidence="1">
    <location>
        <begin position="74"/>
        <end position="95"/>
    </location>
</feature>
<reference evidence="2" key="1">
    <citation type="submission" date="2020-06" db="EMBL/GenBank/DDBJ databases">
        <authorList>
            <consortium name="Plant Systems Biology data submission"/>
        </authorList>
    </citation>
    <scope>NUCLEOTIDE SEQUENCE</scope>
    <source>
        <strain evidence="2">D6</strain>
    </source>
</reference>
<evidence type="ECO:0000313" key="2">
    <source>
        <dbReference type="EMBL" id="CAB9528659.1"/>
    </source>
</evidence>
<organism evidence="2 3">
    <name type="scientific">Seminavis robusta</name>
    <dbReference type="NCBI Taxonomy" id="568900"/>
    <lineage>
        <taxon>Eukaryota</taxon>
        <taxon>Sar</taxon>
        <taxon>Stramenopiles</taxon>
        <taxon>Ochrophyta</taxon>
        <taxon>Bacillariophyta</taxon>
        <taxon>Bacillariophyceae</taxon>
        <taxon>Bacillariophycidae</taxon>
        <taxon>Naviculales</taxon>
        <taxon>Naviculaceae</taxon>
        <taxon>Seminavis</taxon>
    </lineage>
</organism>
<dbReference type="AlphaFoldDB" id="A0A9N8F108"/>
<gene>
    <name evidence="2" type="ORF">SEMRO_2285_G321960.1</name>
</gene>
<feature type="region of interest" description="Disordered" evidence="1">
    <location>
        <begin position="26"/>
        <end position="102"/>
    </location>
</feature>
<evidence type="ECO:0000313" key="3">
    <source>
        <dbReference type="Proteomes" id="UP001153069"/>
    </source>
</evidence>
<name>A0A9N8F108_9STRA</name>
<comment type="caution">
    <text evidence="2">The sequence shown here is derived from an EMBL/GenBank/DDBJ whole genome shotgun (WGS) entry which is preliminary data.</text>
</comment>
<dbReference type="EMBL" id="CAICTM010002283">
    <property type="protein sequence ID" value="CAB9528659.1"/>
    <property type="molecule type" value="Genomic_DNA"/>
</dbReference>